<accession>A0A9D5HYG1</accession>
<evidence type="ECO:0000256" key="1">
    <source>
        <dbReference type="SAM" id="MobiDB-lite"/>
    </source>
</evidence>
<feature type="region of interest" description="Disordered" evidence="1">
    <location>
        <begin position="229"/>
        <end position="253"/>
    </location>
</feature>
<dbReference type="Proteomes" id="UP001067231">
    <property type="component" value="Unassembled WGS sequence"/>
</dbReference>
<protein>
    <submittedName>
        <fullName evidence="2">Uncharacterized protein</fullName>
    </submittedName>
</protein>
<evidence type="ECO:0000313" key="2">
    <source>
        <dbReference type="EMBL" id="KAJ1612052.1"/>
    </source>
</evidence>
<dbReference type="OrthoDB" id="342041at2759"/>
<feature type="compositionally biased region" description="Polar residues" evidence="1">
    <location>
        <begin position="229"/>
        <end position="243"/>
    </location>
</feature>
<name>A0A9D5HYG1_9CRYT</name>
<reference evidence="2" key="1">
    <citation type="submission" date="2022-10" db="EMBL/GenBank/DDBJ databases">
        <title>Adaptive evolution leads to modifications in subtelomeric GC content in a zoonotic Cryptosporidium species.</title>
        <authorList>
            <person name="Li J."/>
            <person name="Feng Y."/>
            <person name="Xiao L."/>
        </authorList>
    </citation>
    <scope>NUCLEOTIDE SEQUENCE</scope>
    <source>
        <strain evidence="2">33844</strain>
    </source>
</reference>
<gene>
    <name evidence="2" type="ORF">OJ253_655</name>
</gene>
<organism evidence="2">
    <name type="scientific">Cryptosporidium canis</name>
    <dbReference type="NCBI Taxonomy" id="195482"/>
    <lineage>
        <taxon>Eukaryota</taxon>
        <taxon>Sar</taxon>
        <taxon>Alveolata</taxon>
        <taxon>Apicomplexa</taxon>
        <taxon>Conoidasida</taxon>
        <taxon>Coccidia</taxon>
        <taxon>Eucoccidiorida</taxon>
        <taxon>Eimeriorina</taxon>
        <taxon>Cryptosporidiidae</taxon>
        <taxon>Cryptosporidium</taxon>
    </lineage>
</organism>
<feature type="region of interest" description="Disordered" evidence="1">
    <location>
        <begin position="296"/>
        <end position="315"/>
    </location>
</feature>
<dbReference type="AlphaFoldDB" id="A0A9D5HYG1"/>
<dbReference type="EMBL" id="JAPCXC010000008">
    <property type="protein sequence ID" value="KAJ1612052.1"/>
    <property type="molecule type" value="Genomic_DNA"/>
</dbReference>
<proteinExistence type="predicted"/>
<comment type="caution">
    <text evidence="2">The sequence shown here is derived from an EMBL/GenBank/DDBJ whole genome shotgun (WGS) entry which is preliminary data.</text>
</comment>
<sequence>METSKRAIFDGHKHNSLVLQRLKRGKERRTGGNSEESGERSEDSLERIFRETSQRNELNAFRMVMSGEIQRISSLRRPDALCKFMVLAYSKMLFALIGLKGNRRLEDVRAYTLEFRKLNYIFRNCVHFNIKAIPGKDLTRVDFNEEVSEEISVLKREEQANDSMMDIFERMETLYSSVNNLKMRIKSYFSSSIQEEINVLKGASSLSNESPVLTNSDSNTDLCISDSSSLEDLNDGCSTNSKQEPAADNTEDQVEKKALANCSEQGFRHRRSIETILFTGNRLENAPLVEFSPAPRYHSRSKTQNTTPPQHDGEPGMHIPGLLPFNGVLLQPSRVDPRPVYTGKAQKIIESANLNQKVLLKSSFGCRSPQTYVA</sequence>
<feature type="region of interest" description="Disordered" evidence="1">
    <location>
        <begin position="20"/>
        <end position="45"/>
    </location>
</feature>